<dbReference type="SUPFAM" id="SSF53448">
    <property type="entry name" value="Nucleotide-diphospho-sugar transferases"/>
    <property type="match status" value="1"/>
</dbReference>
<evidence type="ECO:0000313" key="3">
    <source>
        <dbReference type="Proteomes" id="UP000306808"/>
    </source>
</evidence>
<sequence>MKLSILLTTYNSSRYLEQQLDSLIAQTFFEWNLYIRDDCSTDETLNIINTFCARDSRILSIPSNGTSLGAAKGFMYLLNKVESDYFMFCDHDDVWLTDKIEKTLAKMKSLESSHDGPIVVHTDLFVVNHNLEIVSDSYWRTVGLKPAIITKGDIIQVFNCVTGCTMMINKAAKLVSLPYNERAPMHDWWIAIQTIRRGGIIRQVNESLILYRQHDSNAVGAKEVNTGYYLKKIRNIKNTIQGNLERIRFLKEISGIGIGKYFYYKIYYNFVRKF</sequence>
<protein>
    <submittedName>
        <fullName evidence="2">Glycosyltransferase family 2 protein</fullName>
    </submittedName>
</protein>
<dbReference type="Gene3D" id="3.90.550.10">
    <property type="entry name" value="Spore Coat Polysaccharide Biosynthesis Protein SpsA, Chain A"/>
    <property type="match status" value="1"/>
</dbReference>
<dbReference type="PANTHER" id="PTHR22916:SF3">
    <property type="entry name" value="UDP-GLCNAC:BETAGAL BETA-1,3-N-ACETYLGLUCOSAMINYLTRANSFERASE-LIKE PROTEIN 1"/>
    <property type="match status" value="1"/>
</dbReference>
<dbReference type="CDD" id="cd04196">
    <property type="entry name" value="GT_2_like_d"/>
    <property type="match status" value="1"/>
</dbReference>
<dbReference type="AlphaFoldDB" id="A0A4U0NZ51"/>
<keyword evidence="3" id="KW-1185">Reference proteome</keyword>
<dbReference type="GO" id="GO:0016758">
    <property type="term" value="F:hexosyltransferase activity"/>
    <property type="evidence" value="ECO:0007669"/>
    <property type="project" value="UniProtKB-ARBA"/>
</dbReference>
<dbReference type="PANTHER" id="PTHR22916">
    <property type="entry name" value="GLYCOSYLTRANSFERASE"/>
    <property type="match status" value="1"/>
</dbReference>
<dbReference type="Pfam" id="PF00535">
    <property type="entry name" value="Glycos_transf_2"/>
    <property type="match status" value="1"/>
</dbReference>
<dbReference type="OrthoDB" id="9815829at2"/>
<dbReference type="Proteomes" id="UP000306808">
    <property type="component" value="Unassembled WGS sequence"/>
</dbReference>
<accession>A0A4U0NZ51</accession>
<name>A0A4U0NZ51_9SPHI</name>
<dbReference type="InterPro" id="IPR001173">
    <property type="entry name" value="Glyco_trans_2-like"/>
</dbReference>
<gene>
    <name evidence="2" type="ORF">FAZ15_14585</name>
</gene>
<comment type="caution">
    <text evidence="2">The sequence shown here is derived from an EMBL/GenBank/DDBJ whole genome shotgun (WGS) entry which is preliminary data.</text>
</comment>
<evidence type="ECO:0000313" key="2">
    <source>
        <dbReference type="EMBL" id="TJZ60105.1"/>
    </source>
</evidence>
<evidence type="ECO:0000259" key="1">
    <source>
        <dbReference type="Pfam" id="PF00535"/>
    </source>
</evidence>
<dbReference type="RefSeq" id="WP_136902045.1">
    <property type="nucleotide sequence ID" value="NZ_SUME01000005.1"/>
</dbReference>
<dbReference type="InterPro" id="IPR029044">
    <property type="entry name" value="Nucleotide-diphossugar_trans"/>
</dbReference>
<organism evidence="2 3">
    <name type="scientific">Sphingobacterium olei</name>
    <dbReference type="NCBI Taxonomy" id="2571155"/>
    <lineage>
        <taxon>Bacteria</taxon>
        <taxon>Pseudomonadati</taxon>
        <taxon>Bacteroidota</taxon>
        <taxon>Sphingobacteriia</taxon>
        <taxon>Sphingobacteriales</taxon>
        <taxon>Sphingobacteriaceae</taxon>
        <taxon>Sphingobacterium</taxon>
    </lineage>
</organism>
<reference evidence="2 3" key="1">
    <citation type="submission" date="2019-04" db="EMBL/GenBank/DDBJ databases">
        <title>Sphingobacterium olei sp. nov., isolated from oil-contaminated soil.</title>
        <authorList>
            <person name="Liu B."/>
        </authorList>
    </citation>
    <scope>NUCLEOTIDE SEQUENCE [LARGE SCALE GENOMIC DNA]</scope>
    <source>
        <strain evidence="2 3">HAL-9</strain>
    </source>
</reference>
<keyword evidence="2" id="KW-0808">Transferase</keyword>
<proteinExistence type="predicted"/>
<dbReference type="EMBL" id="SUME01000005">
    <property type="protein sequence ID" value="TJZ60105.1"/>
    <property type="molecule type" value="Genomic_DNA"/>
</dbReference>
<feature type="domain" description="Glycosyltransferase 2-like" evidence="1">
    <location>
        <begin position="4"/>
        <end position="121"/>
    </location>
</feature>